<evidence type="ECO:0000313" key="6">
    <source>
        <dbReference type="EMBL" id="ACR79305.1"/>
    </source>
</evidence>
<gene>
    <name evidence="6" type="ordered locus">Kole_0586</name>
</gene>
<protein>
    <submittedName>
        <fullName evidence="6">ABC transporter related</fullName>
    </submittedName>
</protein>
<feature type="domain" description="ABC transporter" evidence="5">
    <location>
        <begin position="2"/>
        <end position="232"/>
    </location>
</feature>
<dbReference type="GO" id="GO:0005524">
    <property type="term" value="F:ATP binding"/>
    <property type="evidence" value="ECO:0007669"/>
    <property type="project" value="UniProtKB-KW"/>
</dbReference>
<keyword evidence="3" id="KW-0547">Nucleotide-binding</keyword>
<dbReference type="HOGENOM" id="CLU_000604_1_2_0"/>
<dbReference type="PROSITE" id="PS50893">
    <property type="entry name" value="ABC_TRANSPORTER_2"/>
    <property type="match status" value="1"/>
</dbReference>
<dbReference type="InterPro" id="IPR003439">
    <property type="entry name" value="ABC_transporter-like_ATP-bd"/>
</dbReference>
<evidence type="ECO:0000313" key="7">
    <source>
        <dbReference type="Proteomes" id="UP000002382"/>
    </source>
</evidence>
<evidence type="ECO:0000256" key="3">
    <source>
        <dbReference type="ARBA" id="ARBA00022741"/>
    </source>
</evidence>
<organism evidence="6 7">
    <name type="scientific">Kosmotoga olearia (strain ATCC BAA-1733 / DSM 21960 / TBF 19.5.1)</name>
    <dbReference type="NCBI Taxonomy" id="521045"/>
    <lineage>
        <taxon>Bacteria</taxon>
        <taxon>Thermotogati</taxon>
        <taxon>Thermotogota</taxon>
        <taxon>Thermotogae</taxon>
        <taxon>Kosmotogales</taxon>
        <taxon>Kosmotogaceae</taxon>
        <taxon>Kosmotoga</taxon>
    </lineage>
</organism>
<keyword evidence="4" id="KW-0067">ATP-binding</keyword>
<name>C5CEX1_KOSOT</name>
<comment type="similarity">
    <text evidence="1">Belongs to the ABC transporter superfamily.</text>
</comment>
<dbReference type="KEGG" id="kol:Kole_0586"/>
<sequence length="246" mass="27608">MLELKNVFLERENRVIIKNMSVAFEDNKVYSILGNNGVGKSTLAYIIMGLENYRDHKGDIIFNSKKINDLSVSERSKLGITLVWQEPVRFEGITTREYLTLGGKLKLSNEELLKILNLVGLSEAYLDRIVDSSLSGGERKRIELASALILKPKLVILDEPDSGIDIMSTDMIEAVLNHFKSNGATVLVITHREEIARMTDEAYLMCGGRMLASGTPDEIIAFYKRLCDKCSHTNQPVEEEKRGVGR</sequence>
<proteinExistence type="inferred from homology"/>
<keyword evidence="7" id="KW-1185">Reference proteome</keyword>
<dbReference type="SUPFAM" id="SSF52540">
    <property type="entry name" value="P-loop containing nucleoside triphosphate hydrolases"/>
    <property type="match status" value="1"/>
</dbReference>
<dbReference type="InterPro" id="IPR050763">
    <property type="entry name" value="ABC_transporter_ATP-binding"/>
</dbReference>
<dbReference type="PROSITE" id="PS00211">
    <property type="entry name" value="ABC_TRANSPORTER_1"/>
    <property type="match status" value="1"/>
</dbReference>
<dbReference type="Gene3D" id="3.40.50.300">
    <property type="entry name" value="P-loop containing nucleotide triphosphate hydrolases"/>
    <property type="match status" value="1"/>
</dbReference>
<dbReference type="Proteomes" id="UP000002382">
    <property type="component" value="Chromosome"/>
</dbReference>
<dbReference type="InterPro" id="IPR003593">
    <property type="entry name" value="AAA+_ATPase"/>
</dbReference>
<evidence type="ECO:0000256" key="2">
    <source>
        <dbReference type="ARBA" id="ARBA00022448"/>
    </source>
</evidence>
<dbReference type="GO" id="GO:0016887">
    <property type="term" value="F:ATP hydrolysis activity"/>
    <property type="evidence" value="ECO:0007669"/>
    <property type="project" value="InterPro"/>
</dbReference>
<dbReference type="EMBL" id="CP001634">
    <property type="protein sequence ID" value="ACR79305.1"/>
    <property type="molecule type" value="Genomic_DNA"/>
</dbReference>
<dbReference type="InterPro" id="IPR027417">
    <property type="entry name" value="P-loop_NTPase"/>
</dbReference>
<dbReference type="PANTHER" id="PTHR42711:SF5">
    <property type="entry name" value="ABC TRANSPORTER ATP-BINDING PROTEIN NATA"/>
    <property type="match status" value="1"/>
</dbReference>
<dbReference type="InterPro" id="IPR017871">
    <property type="entry name" value="ABC_transporter-like_CS"/>
</dbReference>
<dbReference type="RefSeq" id="WP_012745087.1">
    <property type="nucleotide sequence ID" value="NC_012785.1"/>
</dbReference>
<evidence type="ECO:0000256" key="1">
    <source>
        <dbReference type="ARBA" id="ARBA00005417"/>
    </source>
</evidence>
<dbReference type="Pfam" id="PF00005">
    <property type="entry name" value="ABC_tran"/>
    <property type="match status" value="1"/>
</dbReference>
<accession>C5CEX1</accession>
<dbReference type="STRING" id="521045.Kole_0586"/>
<dbReference type="eggNOG" id="COG0396">
    <property type="taxonomic scope" value="Bacteria"/>
</dbReference>
<dbReference type="PANTHER" id="PTHR42711">
    <property type="entry name" value="ABC TRANSPORTER ATP-BINDING PROTEIN"/>
    <property type="match status" value="1"/>
</dbReference>
<reference evidence="6 7" key="2">
    <citation type="journal article" date="2011" name="J. Bacteriol.">
        <title>Genome Sequence of Kosmotoga olearia Strain TBF 19.5.1, a Thermophilic Bacterium with a Wide Growth Temperature Range, Isolated from the Troll B Oil Platform in the North Sea.</title>
        <authorList>
            <person name="Swithers K.S."/>
            <person name="Dipippo J.L."/>
            <person name="Bruce D.C."/>
            <person name="Detter C."/>
            <person name="Tapia R."/>
            <person name="Han S."/>
            <person name="Goodwin L.A."/>
            <person name="Han J."/>
            <person name="Woyke T."/>
            <person name="Pitluck S."/>
            <person name="Pennacchio L."/>
            <person name="Nolan M."/>
            <person name="Mikhailova N."/>
            <person name="Land M.L."/>
            <person name="Nesbo C.L."/>
            <person name="Gogarten J.P."/>
            <person name="Noll K.M."/>
        </authorList>
    </citation>
    <scope>NUCLEOTIDE SEQUENCE [LARGE SCALE GENOMIC DNA]</scope>
    <source>
        <strain evidence="7">ATCC BAA-1733 / DSM 21960 / TBF 19.5.1</strain>
    </source>
</reference>
<evidence type="ECO:0000259" key="5">
    <source>
        <dbReference type="PROSITE" id="PS50893"/>
    </source>
</evidence>
<dbReference type="OrthoDB" id="9806149at2"/>
<keyword evidence="2" id="KW-0813">Transport</keyword>
<reference evidence="6 7" key="1">
    <citation type="submission" date="2009-06" db="EMBL/GenBank/DDBJ databases">
        <title>Complete sequence of Thermotogales bacterium TBF 19.5.1.</title>
        <authorList>
            <consortium name="US DOE Joint Genome Institute"/>
            <person name="Lucas S."/>
            <person name="Copeland A."/>
            <person name="Lapidus A."/>
            <person name="Glavina del Rio T."/>
            <person name="Tice H."/>
            <person name="Bruce D."/>
            <person name="Goodwin L."/>
            <person name="Pitluck S."/>
            <person name="Chertkov O."/>
            <person name="Brettin T."/>
            <person name="Detter J.C."/>
            <person name="Han C."/>
            <person name="Schmutz J."/>
            <person name="Larimer F."/>
            <person name="Land M."/>
            <person name="Hauser L."/>
            <person name="Kyrpides N."/>
            <person name="Ovchinnikova G."/>
            <person name="Noll K."/>
        </authorList>
    </citation>
    <scope>NUCLEOTIDE SEQUENCE [LARGE SCALE GENOMIC DNA]</scope>
    <source>
        <strain evidence="7">ATCC BAA-1733 / DSM 21960 / TBF 19.5.1</strain>
    </source>
</reference>
<evidence type="ECO:0000256" key="4">
    <source>
        <dbReference type="ARBA" id="ARBA00022840"/>
    </source>
</evidence>
<dbReference type="AlphaFoldDB" id="C5CEX1"/>
<dbReference type="SMART" id="SM00382">
    <property type="entry name" value="AAA"/>
    <property type="match status" value="1"/>
</dbReference>